<feature type="transmembrane region" description="Helical" evidence="5">
    <location>
        <begin position="107"/>
        <end position="123"/>
    </location>
</feature>
<feature type="transmembrane region" description="Helical" evidence="5">
    <location>
        <begin position="6"/>
        <end position="26"/>
    </location>
</feature>
<keyword evidence="7" id="KW-1185">Reference proteome</keyword>
<evidence type="ECO:0000313" key="7">
    <source>
        <dbReference type="Proteomes" id="UP001499851"/>
    </source>
</evidence>
<keyword evidence="2 5" id="KW-0812">Transmembrane</keyword>
<accession>A0ABN2GHE4</accession>
<protein>
    <submittedName>
        <fullName evidence="6">DoxX family protein</fullName>
    </submittedName>
</protein>
<organism evidence="6 7">
    <name type="scientific">Glycomyces endophyticus</name>
    <dbReference type="NCBI Taxonomy" id="480996"/>
    <lineage>
        <taxon>Bacteria</taxon>
        <taxon>Bacillati</taxon>
        <taxon>Actinomycetota</taxon>
        <taxon>Actinomycetes</taxon>
        <taxon>Glycomycetales</taxon>
        <taxon>Glycomycetaceae</taxon>
        <taxon>Glycomyces</taxon>
    </lineage>
</organism>
<feature type="transmembrane region" description="Helical" evidence="5">
    <location>
        <begin position="74"/>
        <end position="95"/>
    </location>
</feature>
<keyword evidence="3 5" id="KW-1133">Transmembrane helix</keyword>
<evidence type="ECO:0000256" key="5">
    <source>
        <dbReference type="SAM" id="Phobius"/>
    </source>
</evidence>
<evidence type="ECO:0000313" key="6">
    <source>
        <dbReference type="EMBL" id="GAA1671322.1"/>
    </source>
</evidence>
<comment type="subcellular location">
    <subcellularLocation>
        <location evidence="1">Membrane</location>
        <topology evidence="1">Multi-pass membrane protein</topology>
    </subcellularLocation>
</comment>
<dbReference type="InterPro" id="IPR032808">
    <property type="entry name" value="DoxX"/>
</dbReference>
<dbReference type="EMBL" id="BAAAQF010000005">
    <property type="protein sequence ID" value="GAA1671322.1"/>
    <property type="molecule type" value="Genomic_DNA"/>
</dbReference>
<dbReference type="RefSeq" id="WP_344484336.1">
    <property type="nucleotide sequence ID" value="NZ_BAAAQF010000005.1"/>
</dbReference>
<name>A0ABN2GHE4_9ACTN</name>
<evidence type="ECO:0000256" key="4">
    <source>
        <dbReference type="ARBA" id="ARBA00023136"/>
    </source>
</evidence>
<evidence type="ECO:0000256" key="3">
    <source>
        <dbReference type="ARBA" id="ARBA00022989"/>
    </source>
</evidence>
<comment type="caution">
    <text evidence="6">The sequence shown here is derived from an EMBL/GenBank/DDBJ whole genome shotgun (WGS) entry which is preliminary data.</text>
</comment>
<dbReference type="Pfam" id="PF13564">
    <property type="entry name" value="DoxX_2"/>
    <property type="match status" value="1"/>
</dbReference>
<reference evidence="6 7" key="1">
    <citation type="journal article" date="2019" name="Int. J. Syst. Evol. Microbiol.">
        <title>The Global Catalogue of Microorganisms (GCM) 10K type strain sequencing project: providing services to taxonomists for standard genome sequencing and annotation.</title>
        <authorList>
            <consortium name="The Broad Institute Genomics Platform"/>
            <consortium name="The Broad Institute Genome Sequencing Center for Infectious Disease"/>
            <person name="Wu L."/>
            <person name="Ma J."/>
        </authorList>
    </citation>
    <scope>NUCLEOTIDE SEQUENCE [LARGE SCALE GENOMIC DNA]</scope>
    <source>
        <strain evidence="6 7">JCM 16001</strain>
    </source>
</reference>
<dbReference type="Proteomes" id="UP001499851">
    <property type="component" value="Unassembled WGS sequence"/>
</dbReference>
<evidence type="ECO:0000256" key="1">
    <source>
        <dbReference type="ARBA" id="ARBA00004141"/>
    </source>
</evidence>
<sequence>MNLTLWIVAGVLAAALLASTSKAFIARERIAASGGEAARWIMDFSPGFLRALAALEFLAALGLILPAALDIAPILVPVTAACVALLFTGAAIMRARRGERKTLAPDLVYLALALFLAIGRFAIEPFTG</sequence>
<gene>
    <name evidence="6" type="ORF">GCM10009830_16660</name>
</gene>
<feature type="transmembrane region" description="Helical" evidence="5">
    <location>
        <begin position="47"/>
        <end position="68"/>
    </location>
</feature>
<proteinExistence type="predicted"/>
<keyword evidence="4 5" id="KW-0472">Membrane</keyword>
<evidence type="ECO:0000256" key="2">
    <source>
        <dbReference type="ARBA" id="ARBA00022692"/>
    </source>
</evidence>